<feature type="region of interest" description="Disordered" evidence="1">
    <location>
        <begin position="193"/>
        <end position="229"/>
    </location>
</feature>
<evidence type="ECO:0008006" key="6">
    <source>
        <dbReference type="Google" id="ProtNLM"/>
    </source>
</evidence>
<gene>
    <name evidence="4" type="ORF">GCM10009863_46040</name>
</gene>
<protein>
    <recommendedName>
        <fullName evidence="6">DUF397 domain-containing protein</fullName>
    </recommendedName>
</protein>
<feature type="domain" description="DUF5753" evidence="3">
    <location>
        <begin position="1"/>
        <end position="121"/>
    </location>
</feature>
<keyword evidence="5" id="KW-1185">Reference proteome</keyword>
<sequence>MLQTPAYAREVLAAGGLRGKELDQQVEARMGRRELLEGDDAPLFRTIISEAVLRTPLRDKEEWREQLQYLLDAMERLNVAVHVLLQSAGVHGLMSTDMWYLPLPDGRTVAYTENGYRGRTHPADVGGSDMRSIDLSAAAWRKSSYSNQDGGACLEVADGFAAVVPVRDSKTPHGPALVFPVGGRSAFVGAVRGGQLGSEPRNAHGLASGAHRSRGRRPSSGGRTPATAR</sequence>
<dbReference type="Pfam" id="PF19054">
    <property type="entry name" value="DUF5753"/>
    <property type="match status" value="1"/>
</dbReference>
<dbReference type="EMBL" id="BAAARJ010000015">
    <property type="protein sequence ID" value="GAA2626043.1"/>
    <property type="molecule type" value="Genomic_DNA"/>
</dbReference>
<accession>A0ABP6CU78</accession>
<evidence type="ECO:0000313" key="5">
    <source>
        <dbReference type="Proteomes" id="UP001501447"/>
    </source>
</evidence>
<feature type="domain" description="DUF397" evidence="2">
    <location>
        <begin position="138"/>
        <end position="192"/>
    </location>
</feature>
<dbReference type="Proteomes" id="UP001501447">
    <property type="component" value="Unassembled WGS sequence"/>
</dbReference>
<evidence type="ECO:0000259" key="3">
    <source>
        <dbReference type="Pfam" id="PF19054"/>
    </source>
</evidence>
<evidence type="ECO:0000256" key="1">
    <source>
        <dbReference type="SAM" id="MobiDB-lite"/>
    </source>
</evidence>
<dbReference type="InterPro" id="IPR007278">
    <property type="entry name" value="DUF397"/>
</dbReference>
<name>A0ABP6CU78_9ACTN</name>
<dbReference type="Pfam" id="PF04149">
    <property type="entry name" value="DUF397"/>
    <property type="match status" value="1"/>
</dbReference>
<organism evidence="4 5">
    <name type="scientific">Streptomyces axinellae</name>
    <dbReference type="NCBI Taxonomy" id="552788"/>
    <lineage>
        <taxon>Bacteria</taxon>
        <taxon>Bacillati</taxon>
        <taxon>Actinomycetota</taxon>
        <taxon>Actinomycetes</taxon>
        <taxon>Kitasatosporales</taxon>
        <taxon>Streptomycetaceae</taxon>
        <taxon>Streptomyces</taxon>
    </lineage>
</organism>
<dbReference type="InterPro" id="IPR043917">
    <property type="entry name" value="DUF5753"/>
</dbReference>
<reference evidence="5" key="1">
    <citation type="journal article" date="2019" name="Int. J. Syst. Evol. Microbiol.">
        <title>The Global Catalogue of Microorganisms (GCM) 10K type strain sequencing project: providing services to taxonomists for standard genome sequencing and annotation.</title>
        <authorList>
            <consortium name="The Broad Institute Genomics Platform"/>
            <consortium name="The Broad Institute Genome Sequencing Center for Infectious Disease"/>
            <person name="Wu L."/>
            <person name="Ma J."/>
        </authorList>
    </citation>
    <scope>NUCLEOTIDE SEQUENCE [LARGE SCALE GENOMIC DNA]</scope>
    <source>
        <strain evidence="5">JCM 16373</strain>
    </source>
</reference>
<proteinExistence type="predicted"/>
<comment type="caution">
    <text evidence="4">The sequence shown here is derived from an EMBL/GenBank/DDBJ whole genome shotgun (WGS) entry which is preliminary data.</text>
</comment>
<evidence type="ECO:0000259" key="2">
    <source>
        <dbReference type="Pfam" id="PF04149"/>
    </source>
</evidence>
<evidence type="ECO:0000313" key="4">
    <source>
        <dbReference type="EMBL" id="GAA2626043.1"/>
    </source>
</evidence>